<dbReference type="PANTHER" id="PTHR31444">
    <property type="entry name" value="OS11G0490100 PROTEIN"/>
    <property type="match status" value="1"/>
</dbReference>
<keyword evidence="3" id="KW-1133">Transmembrane helix</keyword>
<protein>
    <submittedName>
        <fullName evidence="5">Uncharacterized protein</fullName>
    </submittedName>
</protein>
<evidence type="ECO:0000256" key="3">
    <source>
        <dbReference type="ARBA" id="ARBA00022989"/>
    </source>
</evidence>
<evidence type="ECO:0000256" key="1">
    <source>
        <dbReference type="ARBA" id="ARBA00004194"/>
    </source>
</evidence>
<accession>A0A4U5MHT6</accession>
<gene>
    <name evidence="5" type="ORF">D5086_0000307810</name>
</gene>
<proteinExistence type="predicted"/>
<dbReference type="GO" id="GO:0045492">
    <property type="term" value="P:xylan biosynthetic process"/>
    <property type="evidence" value="ECO:0007669"/>
    <property type="project" value="InterPro"/>
</dbReference>
<evidence type="ECO:0000256" key="2">
    <source>
        <dbReference type="ARBA" id="ARBA00022692"/>
    </source>
</evidence>
<comment type="caution">
    <text evidence="5">The sequence shown here is derived from an EMBL/GenBank/DDBJ whole genome shotgun (WGS) entry which is preliminary data.</text>
</comment>
<keyword evidence="4" id="KW-0472">Membrane</keyword>
<dbReference type="InterPro" id="IPR006514">
    <property type="entry name" value="IRX15/GXM/AGM"/>
</dbReference>
<evidence type="ECO:0000313" key="5">
    <source>
        <dbReference type="EMBL" id="TKR68841.1"/>
    </source>
</evidence>
<comment type="subcellular location">
    <subcellularLocation>
        <location evidence="1">Golgi apparatus membrane</location>
        <topology evidence="1">Single-pass membrane protein</topology>
    </subcellularLocation>
</comment>
<evidence type="ECO:0000256" key="4">
    <source>
        <dbReference type="ARBA" id="ARBA00023136"/>
    </source>
</evidence>
<organism evidence="5">
    <name type="scientific">Populus alba</name>
    <name type="common">White poplar</name>
    <dbReference type="NCBI Taxonomy" id="43335"/>
    <lineage>
        <taxon>Eukaryota</taxon>
        <taxon>Viridiplantae</taxon>
        <taxon>Streptophyta</taxon>
        <taxon>Embryophyta</taxon>
        <taxon>Tracheophyta</taxon>
        <taxon>Spermatophyta</taxon>
        <taxon>Magnoliopsida</taxon>
        <taxon>eudicotyledons</taxon>
        <taxon>Gunneridae</taxon>
        <taxon>Pentapetalae</taxon>
        <taxon>rosids</taxon>
        <taxon>fabids</taxon>
        <taxon>Malpighiales</taxon>
        <taxon>Salicaceae</taxon>
        <taxon>Saliceae</taxon>
        <taxon>Populus</taxon>
    </lineage>
</organism>
<dbReference type="STRING" id="43335.A0A4U5MHT6"/>
<sequence>MNPPAVRYLARRCDCSWSFEESIRRGKKMPPEKYRITNCNHYSSSAPPLPALPPTLQLMCSTPLACDKPPAPPYFWSTAPVHETVHRLKSGGITIFLEDDPDKINAARAKSNTTQIYKVDYQTPAKKAYKLLECARKSPACAPHTEMLQNSSCKLALKNSPQEVYELKCNVVAVDGSTAQVATPQRHRAEWGQSTQLV</sequence>
<name>A0A4U5MHT6_POPAL</name>
<dbReference type="Pfam" id="PF21729">
    <property type="entry name" value="IRX15_IRX15L_GXM"/>
    <property type="match status" value="1"/>
</dbReference>
<dbReference type="GO" id="GO:0000139">
    <property type="term" value="C:Golgi membrane"/>
    <property type="evidence" value="ECO:0007669"/>
    <property type="project" value="UniProtKB-SubCell"/>
</dbReference>
<dbReference type="EMBL" id="RCHU01001198">
    <property type="protein sequence ID" value="TKR68841.1"/>
    <property type="molecule type" value="Genomic_DNA"/>
</dbReference>
<reference evidence="5" key="1">
    <citation type="submission" date="2018-10" db="EMBL/GenBank/DDBJ databases">
        <title>Population genomic analysis revealed the cold adaptation of white poplar.</title>
        <authorList>
            <person name="Liu Y.-J."/>
        </authorList>
    </citation>
    <scope>NUCLEOTIDE SEQUENCE [LARGE SCALE GENOMIC DNA]</scope>
    <source>
        <strain evidence="5">PAL-ZL1</strain>
    </source>
</reference>
<dbReference type="AlphaFoldDB" id="A0A4U5MHT6"/>
<keyword evidence="2" id="KW-0812">Transmembrane</keyword>